<dbReference type="CDD" id="cd00093">
    <property type="entry name" value="HTH_XRE"/>
    <property type="match status" value="1"/>
</dbReference>
<dbReference type="InterPro" id="IPR001387">
    <property type="entry name" value="Cro/C1-type_HTH"/>
</dbReference>
<dbReference type="Proteomes" id="UP001058290">
    <property type="component" value="Chromosome"/>
</dbReference>
<gene>
    <name evidence="5" type="ORF">N4T19_03120</name>
</gene>
<dbReference type="InterPro" id="IPR039418">
    <property type="entry name" value="LexA-like"/>
</dbReference>
<dbReference type="SUPFAM" id="SSF47413">
    <property type="entry name" value="lambda repressor-like DNA-binding domains"/>
    <property type="match status" value="1"/>
</dbReference>
<evidence type="ECO:0000256" key="3">
    <source>
        <dbReference type="ARBA" id="ARBA00023163"/>
    </source>
</evidence>
<protein>
    <submittedName>
        <fullName evidence="5">Helix-turn-helix transcriptional regulator</fullName>
    </submittedName>
</protein>
<evidence type="ECO:0000259" key="4">
    <source>
        <dbReference type="PROSITE" id="PS50943"/>
    </source>
</evidence>
<sequence length="239" mass="26116">MEASTLTINTSKLTFVSTLQERIAEIMAAANLTVGQIAELTGVSSSAVTQWKDGPTKTIKASPATKLAAKTGYSAIWISTGEGAKRLAPQHSSISSEVGDRIELREMRKIPVVGEVKGGDDGYLEELEYPVGHGEGFVLYPTNDPNAYAVRVRGDSMHPRYRAGEFVIVEPNIEPQEGDDVVVACTNGKKMLKQLNWRRDGEIQLLSINNGYGPLTVYEHEIQTIQLVAGRARRNALQF</sequence>
<dbReference type="InterPro" id="IPR036286">
    <property type="entry name" value="LexA/Signal_pep-like_sf"/>
</dbReference>
<organism evidence="5 6">
    <name type="scientific">Comamonas squillarum</name>
    <dbReference type="NCBI Taxonomy" id="2977320"/>
    <lineage>
        <taxon>Bacteria</taxon>
        <taxon>Pseudomonadati</taxon>
        <taxon>Pseudomonadota</taxon>
        <taxon>Betaproteobacteria</taxon>
        <taxon>Burkholderiales</taxon>
        <taxon>Comamonadaceae</taxon>
        <taxon>Comamonas</taxon>
    </lineage>
</organism>
<dbReference type="RefSeq" id="WP_260719436.1">
    <property type="nucleotide sequence ID" value="NZ_CP104377.1"/>
</dbReference>
<feature type="domain" description="HTH cro/C1-type" evidence="4">
    <location>
        <begin position="23"/>
        <end position="78"/>
    </location>
</feature>
<dbReference type="EMBL" id="CP104377">
    <property type="protein sequence ID" value="UXC19131.1"/>
    <property type="molecule type" value="Genomic_DNA"/>
</dbReference>
<dbReference type="SMART" id="SM00530">
    <property type="entry name" value="HTH_XRE"/>
    <property type="match status" value="1"/>
</dbReference>
<reference evidence="5" key="1">
    <citation type="submission" date="2022-09" db="EMBL/GenBank/DDBJ databases">
        <title>Bacterial diversity in gut of crayfish and pufferfish.</title>
        <authorList>
            <person name="Huang Y."/>
        </authorList>
    </citation>
    <scope>NUCLEOTIDE SEQUENCE</scope>
    <source>
        <strain evidence="5">PR12</strain>
    </source>
</reference>
<dbReference type="InterPro" id="IPR015927">
    <property type="entry name" value="Peptidase_S24_S26A/B/C"/>
</dbReference>
<keyword evidence="6" id="KW-1185">Reference proteome</keyword>
<evidence type="ECO:0000256" key="2">
    <source>
        <dbReference type="ARBA" id="ARBA00023125"/>
    </source>
</evidence>
<accession>A0ABY6A0A2</accession>
<dbReference type="PANTHER" id="PTHR40661">
    <property type="match status" value="1"/>
</dbReference>
<name>A0ABY6A0A2_9BURK</name>
<evidence type="ECO:0000256" key="1">
    <source>
        <dbReference type="ARBA" id="ARBA00023015"/>
    </source>
</evidence>
<evidence type="ECO:0000313" key="6">
    <source>
        <dbReference type="Proteomes" id="UP001058290"/>
    </source>
</evidence>
<proteinExistence type="predicted"/>
<evidence type="ECO:0000313" key="5">
    <source>
        <dbReference type="EMBL" id="UXC19131.1"/>
    </source>
</evidence>
<keyword evidence="2" id="KW-0238">DNA-binding</keyword>
<dbReference type="InterPro" id="IPR010982">
    <property type="entry name" value="Lambda_DNA-bd_dom_sf"/>
</dbReference>
<dbReference type="PANTHER" id="PTHR40661:SF3">
    <property type="entry name" value="FELS-1 PROPHAGE TRANSCRIPTIONAL REGULATOR"/>
    <property type="match status" value="1"/>
</dbReference>
<dbReference type="Gene3D" id="2.10.109.10">
    <property type="entry name" value="Umud Fragment, subunit A"/>
    <property type="match status" value="1"/>
</dbReference>
<dbReference type="SUPFAM" id="SSF51306">
    <property type="entry name" value="LexA/Signal peptidase"/>
    <property type="match status" value="1"/>
</dbReference>
<dbReference type="Gene3D" id="1.10.260.40">
    <property type="entry name" value="lambda repressor-like DNA-binding domains"/>
    <property type="match status" value="1"/>
</dbReference>
<dbReference type="PROSITE" id="PS50943">
    <property type="entry name" value="HTH_CROC1"/>
    <property type="match status" value="1"/>
</dbReference>
<dbReference type="CDD" id="cd06529">
    <property type="entry name" value="S24_LexA-like"/>
    <property type="match status" value="1"/>
</dbReference>
<keyword evidence="3" id="KW-0804">Transcription</keyword>
<keyword evidence="1" id="KW-0805">Transcription regulation</keyword>
<dbReference type="Pfam" id="PF00717">
    <property type="entry name" value="Peptidase_S24"/>
    <property type="match status" value="1"/>
</dbReference>